<evidence type="ECO:0000256" key="4">
    <source>
        <dbReference type="ARBA" id="ARBA00023242"/>
    </source>
</evidence>
<dbReference type="CDD" id="cd00067">
    <property type="entry name" value="GAL4"/>
    <property type="match status" value="2"/>
</dbReference>
<evidence type="ECO:0000259" key="5">
    <source>
        <dbReference type="PROSITE" id="PS50048"/>
    </source>
</evidence>
<feature type="domain" description="Zn(2)-C6 fungal-type" evidence="5">
    <location>
        <begin position="16"/>
        <end position="46"/>
    </location>
</feature>
<organism evidence="6 7">
    <name type="scientific">Aspergillus pseudoustus</name>
    <dbReference type="NCBI Taxonomy" id="1810923"/>
    <lineage>
        <taxon>Eukaryota</taxon>
        <taxon>Fungi</taxon>
        <taxon>Dikarya</taxon>
        <taxon>Ascomycota</taxon>
        <taxon>Pezizomycotina</taxon>
        <taxon>Eurotiomycetes</taxon>
        <taxon>Eurotiomycetidae</taxon>
        <taxon>Eurotiales</taxon>
        <taxon>Aspergillaceae</taxon>
        <taxon>Aspergillus</taxon>
        <taxon>Aspergillus subgen. Nidulantes</taxon>
    </lineage>
</organism>
<feature type="domain" description="Zn(2)-C6 fungal-type" evidence="5">
    <location>
        <begin position="72"/>
        <end position="102"/>
    </location>
</feature>
<dbReference type="PROSITE" id="PS50048">
    <property type="entry name" value="ZN2_CY6_FUNGAL_2"/>
    <property type="match status" value="2"/>
</dbReference>
<dbReference type="SMART" id="SM00066">
    <property type="entry name" value="GAL4"/>
    <property type="match status" value="2"/>
</dbReference>
<keyword evidence="3" id="KW-0804">Transcription</keyword>
<evidence type="ECO:0000256" key="2">
    <source>
        <dbReference type="ARBA" id="ARBA00023125"/>
    </source>
</evidence>
<proteinExistence type="predicted"/>
<evidence type="ECO:0000256" key="1">
    <source>
        <dbReference type="ARBA" id="ARBA00023015"/>
    </source>
</evidence>
<evidence type="ECO:0000313" key="7">
    <source>
        <dbReference type="Proteomes" id="UP001610446"/>
    </source>
</evidence>
<reference evidence="6 7" key="1">
    <citation type="submission" date="2024-07" db="EMBL/GenBank/DDBJ databases">
        <title>Section-level genome sequencing and comparative genomics of Aspergillus sections Usti and Cavernicolus.</title>
        <authorList>
            <consortium name="Lawrence Berkeley National Laboratory"/>
            <person name="Nybo J.L."/>
            <person name="Vesth T.C."/>
            <person name="Theobald S."/>
            <person name="Frisvad J.C."/>
            <person name="Larsen T.O."/>
            <person name="Kjaerboelling I."/>
            <person name="Rothschild-Mancinelli K."/>
            <person name="Lyhne E.K."/>
            <person name="Kogle M.E."/>
            <person name="Barry K."/>
            <person name="Clum A."/>
            <person name="Na H."/>
            <person name="Ledsgaard L."/>
            <person name="Lin J."/>
            <person name="Lipzen A."/>
            <person name="Kuo A."/>
            <person name="Riley R."/>
            <person name="Mondo S."/>
            <person name="Labutti K."/>
            <person name="Haridas S."/>
            <person name="Pangalinan J."/>
            <person name="Salamov A.A."/>
            <person name="Simmons B.A."/>
            <person name="Magnuson J.K."/>
            <person name="Chen J."/>
            <person name="Drula E."/>
            <person name="Henrissat B."/>
            <person name="Wiebenga A."/>
            <person name="Lubbers R.J."/>
            <person name="Gomes A.C."/>
            <person name="Makela M.R."/>
            <person name="Stajich J."/>
            <person name="Grigoriev I.V."/>
            <person name="Mortensen U.H."/>
            <person name="De Vries R.P."/>
            <person name="Baker S.E."/>
            <person name="Andersen M.R."/>
        </authorList>
    </citation>
    <scope>NUCLEOTIDE SEQUENCE [LARGE SCALE GENOMIC DNA]</scope>
    <source>
        <strain evidence="6 7">CBS 123904</strain>
    </source>
</reference>
<keyword evidence="7" id="KW-1185">Reference proteome</keyword>
<evidence type="ECO:0000256" key="3">
    <source>
        <dbReference type="ARBA" id="ARBA00023163"/>
    </source>
</evidence>
<dbReference type="SUPFAM" id="SSF57701">
    <property type="entry name" value="Zn2/Cys6 DNA-binding domain"/>
    <property type="match status" value="2"/>
</dbReference>
<dbReference type="InterPro" id="IPR036864">
    <property type="entry name" value="Zn2-C6_fun-type_DNA-bd_sf"/>
</dbReference>
<dbReference type="PANTHER" id="PTHR37540:SF5">
    <property type="entry name" value="TRANSCRIPTION FACTOR DOMAIN-CONTAINING PROTEIN"/>
    <property type="match status" value="1"/>
</dbReference>
<gene>
    <name evidence="6" type="ORF">BJY01DRAFT_261910</name>
</gene>
<dbReference type="Proteomes" id="UP001610446">
    <property type="component" value="Unassembled WGS sequence"/>
</dbReference>
<dbReference type="Gene3D" id="4.10.240.10">
    <property type="entry name" value="Zn(2)-C6 fungal-type DNA-binding domain"/>
    <property type="match status" value="2"/>
</dbReference>
<keyword evidence="1" id="KW-0805">Transcription regulation</keyword>
<accession>A0ABR4KY59</accession>
<evidence type="ECO:0000313" key="6">
    <source>
        <dbReference type="EMBL" id="KAL2857214.1"/>
    </source>
</evidence>
<protein>
    <recommendedName>
        <fullName evidence="5">Zn(2)-C6 fungal-type domain-containing protein</fullName>
    </recommendedName>
</protein>
<dbReference type="InterPro" id="IPR001138">
    <property type="entry name" value="Zn2Cys6_DnaBD"/>
</dbReference>
<keyword evidence="4" id="KW-0539">Nucleus</keyword>
<keyword evidence="2" id="KW-0238">DNA-binding</keyword>
<name>A0ABR4KY59_9EURO</name>
<dbReference type="EMBL" id="JBFXLU010000004">
    <property type="protein sequence ID" value="KAL2857214.1"/>
    <property type="molecule type" value="Genomic_DNA"/>
</dbReference>
<sequence>MEMADVQRVGQRAAIVCQTCKVGKRQCDKRLPACARCKKLGRSCEYPASSPTERADPRMHSREITPRASPNACTRCRMNKRKCDRIIPVCSRCLRIGANCTYQTTAMNASASSPLGAGADMDEAQLGLDFAFSTGLDAALGHDPPIAYRPYMSQLLQFFLTSIALPSDTVVADSLAHHLRSQWVQHAMSDPCLFHATLFSASASIDMMRGQPNSTMTLYHQTWAIRLINERLAEREPILTYGTLGAVIPLLYYNMVALDRDSAVTHQKGLVKMLLQTPKSFRAEIGPLIAIVKLAMISFACIYDMRPIWDCLYSEYVRPNMLLRCIVSRASLGNGVALYQKETIENLLDVYEATSRLEHLIHSDHGMITAEVERVLSSAKINNSMPPIDIDQEYTPAERINACCQLACQAFWKTVRHQHRYGQMGSTDEVSELQKILKHLQQLEPLYWIRNAPEMFAWVAFTGAAASTTQRDRVAFVSHAGTILTAIDGESLTLIRQGWRYFSLLRRLGGHGEPLAILDDD</sequence>
<comment type="caution">
    <text evidence="6">The sequence shown here is derived from an EMBL/GenBank/DDBJ whole genome shotgun (WGS) entry which is preliminary data.</text>
</comment>
<dbReference type="PROSITE" id="PS00463">
    <property type="entry name" value="ZN2_CY6_FUNGAL_1"/>
    <property type="match status" value="2"/>
</dbReference>
<dbReference type="PANTHER" id="PTHR37540">
    <property type="entry name" value="TRANSCRIPTION FACTOR (ACR-2), PUTATIVE-RELATED-RELATED"/>
    <property type="match status" value="1"/>
</dbReference>
<dbReference type="Pfam" id="PF00172">
    <property type="entry name" value="Zn_clus"/>
    <property type="match status" value="2"/>
</dbReference>